<dbReference type="EMBL" id="MQTW01002150">
    <property type="protein sequence ID" value="RYC77517.1"/>
    <property type="molecule type" value="Genomic_DNA"/>
</dbReference>
<gene>
    <name evidence="2" type="ORF">BFJ63_vAg19609</name>
</gene>
<keyword evidence="1" id="KW-1133">Transmembrane helix</keyword>
<dbReference type="Proteomes" id="UP000290540">
    <property type="component" value="Unassembled WGS sequence"/>
</dbReference>
<organism evidence="2 3">
    <name type="scientific">Fusarium oxysporum f. sp. narcissi</name>
    <dbReference type="NCBI Taxonomy" id="451672"/>
    <lineage>
        <taxon>Eukaryota</taxon>
        <taxon>Fungi</taxon>
        <taxon>Dikarya</taxon>
        <taxon>Ascomycota</taxon>
        <taxon>Pezizomycotina</taxon>
        <taxon>Sordariomycetes</taxon>
        <taxon>Hypocreomycetidae</taxon>
        <taxon>Hypocreales</taxon>
        <taxon>Nectriaceae</taxon>
        <taxon>Fusarium</taxon>
        <taxon>Fusarium oxysporum species complex</taxon>
    </lineage>
</organism>
<dbReference type="AlphaFoldDB" id="A0A4Q2V174"/>
<sequence>MAFTKNQKARHILGLVTPFNCICAGLGAASIMLVILGGERADGDDKVSFVAGVTFLAGTIVLSAVLPVLFTLLNFTYRREMYEVDENGIVVHKRFPILLWTLPVMITLYVLQFLAGVILWFKSKYQDWSIIVIIAEVFAMSGLILAIAVKAWRSTM</sequence>
<feature type="transmembrane region" description="Helical" evidence="1">
    <location>
        <begin position="12"/>
        <end position="37"/>
    </location>
</feature>
<keyword evidence="1" id="KW-0812">Transmembrane</keyword>
<name>A0A4Q2V174_FUSOX</name>
<comment type="caution">
    <text evidence="2">The sequence shown here is derived from an EMBL/GenBank/DDBJ whole genome shotgun (WGS) entry which is preliminary data.</text>
</comment>
<proteinExistence type="predicted"/>
<reference evidence="2 3" key="1">
    <citation type="submission" date="2016-12" db="EMBL/GenBank/DDBJ databases">
        <title>Draft genome sequence of Fusarium oxysporum causing rot on Narcissus.</title>
        <authorList>
            <person name="Armitage A.D."/>
            <person name="Taylor A."/>
            <person name="Clarkson J.P."/>
            <person name="Harrison R.J."/>
            <person name="Jackson A.C."/>
        </authorList>
    </citation>
    <scope>NUCLEOTIDE SEQUENCE [LARGE SCALE GENOMIC DNA]</scope>
    <source>
        <strain evidence="2 3">N139</strain>
    </source>
</reference>
<evidence type="ECO:0000256" key="1">
    <source>
        <dbReference type="SAM" id="Phobius"/>
    </source>
</evidence>
<feature type="transmembrane region" description="Helical" evidence="1">
    <location>
        <begin position="128"/>
        <end position="149"/>
    </location>
</feature>
<feature type="transmembrane region" description="Helical" evidence="1">
    <location>
        <begin position="97"/>
        <end position="122"/>
    </location>
</feature>
<evidence type="ECO:0000313" key="2">
    <source>
        <dbReference type="EMBL" id="RYC77517.1"/>
    </source>
</evidence>
<accession>A0A4Q2V174</accession>
<protein>
    <submittedName>
        <fullName evidence="2">Uncharacterized protein</fullName>
    </submittedName>
</protein>
<feature type="transmembrane region" description="Helical" evidence="1">
    <location>
        <begin position="49"/>
        <end position="76"/>
    </location>
</feature>
<keyword evidence="1" id="KW-0472">Membrane</keyword>
<evidence type="ECO:0000313" key="3">
    <source>
        <dbReference type="Proteomes" id="UP000290540"/>
    </source>
</evidence>